<evidence type="ECO:0000313" key="3">
    <source>
        <dbReference type="EMBL" id="MCR1900059.1"/>
    </source>
</evidence>
<dbReference type="GO" id="GO:0016757">
    <property type="term" value="F:glycosyltransferase activity"/>
    <property type="evidence" value="ECO:0007669"/>
    <property type="project" value="InterPro"/>
</dbReference>
<dbReference type="InterPro" id="IPR050194">
    <property type="entry name" value="Glycosyltransferase_grp1"/>
</dbReference>
<dbReference type="InterPro" id="IPR028098">
    <property type="entry name" value="Glyco_trans_4-like_N"/>
</dbReference>
<gene>
    <name evidence="3" type="ORF">NSA47_13910</name>
</gene>
<dbReference type="Gene3D" id="3.40.50.2000">
    <property type="entry name" value="Glycogen Phosphorylase B"/>
    <property type="match status" value="2"/>
</dbReference>
<proteinExistence type="predicted"/>
<dbReference type="InterPro" id="IPR001296">
    <property type="entry name" value="Glyco_trans_1"/>
</dbReference>
<dbReference type="PANTHER" id="PTHR45947">
    <property type="entry name" value="SULFOQUINOVOSYL TRANSFERASE SQD2"/>
    <property type="match status" value="1"/>
</dbReference>
<dbReference type="RefSeq" id="WP_257533001.1">
    <property type="nucleotide sequence ID" value="NZ_JANKAS010000018.1"/>
</dbReference>
<dbReference type="Proteomes" id="UP001205748">
    <property type="component" value="Unassembled WGS sequence"/>
</dbReference>
<name>A0AAE3L387_9FIRM</name>
<protein>
    <submittedName>
        <fullName evidence="3">Glycosyltransferase family 1 protein</fullName>
    </submittedName>
</protein>
<dbReference type="PANTHER" id="PTHR45947:SF3">
    <property type="entry name" value="SULFOQUINOVOSYL TRANSFERASE SQD2"/>
    <property type="match status" value="1"/>
</dbReference>
<accession>A0AAE3L387</accession>
<dbReference type="AlphaFoldDB" id="A0AAE3L387"/>
<sequence length="375" mass="43493">MTEPIRILQVFAEMNRGGAETMIMNLYRHIDRGKIQFDFIVHTQEKCAFDEEIEQLGGRIYRVPKYVGKNHLAYNNAWKDFFISHPGYRIIHGHVRSTASIYLKIAKKYNLTTIAHSHSTNSRGNSISRIAKRILQYSIRYKSDYLFACSHEAGLWLFGSRAIKKDNFKIIKNAIDLEKHTFNLEERDYARNELGVGDKIVIGHVGSFTPPKNHDFLIDVFYELSKTSKDYVLLLVGDGYLKNMVFDKVENLGLSDKVIFTGSRSDVYRILKAMDIFVFPSIFEGVPVTLIEAQAMGLPCLISDRITDEIKISSNLKHLSLDDTIKGWVEQISKMKYYDKDQEIYRMIKDKGYDIRESSREYQNLIIEMIKRIEN</sequence>
<feature type="domain" description="Glycosyl transferase family 1" evidence="1">
    <location>
        <begin position="191"/>
        <end position="304"/>
    </location>
</feature>
<dbReference type="CDD" id="cd03812">
    <property type="entry name" value="GT4_CapH-like"/>
    <property type="match status" value="1"/>
</dbReference>
<reference evidence="3" key="1">
    <citation type="submission" date="2022-07" db="EMBL/GenBank/DDBJ databases">
        <title>Enhanced cultured diversity of the mouse gut microbiota enables custom-made synthetic communities.</title>
        <authorList>
            <person name="Afrizal A."/>
        </authorList>
    </citation>
    <scope>NUCLEOTIDE SEQUENCE</scope>
    <source>
        <strain evidence="3">DSM 28593</strain>
    </source>
</reference>
<organism evidence="3 4">
    <name type="scientific">Irregularibacter muris</name>
    <dbReference type="NCBI Taxonomy" id="1796619"/>
    <lineage>
        <taxon>Bacteria</taxon>
        <taxon>Bacillati</taxon>
        <taxon>Bacillota</taxon>
        <taxon>Clostridia</taxon>
        <taxon>Eubacteriales</taxon>
        <taxon>Eubacteriaceae</taxon>
        <taxon>Irregularibacter</taxon>
    </lineage>
</organism>
<dbReference type="SUPFAM" id="SSF53756">
    <property type="entry name" value="UDP-Glycosyltransferase/glycogen phosphorylase"/>
    <property type="match status" value="1"/>
</dbReference>
<feature type="domain" description="Glycosyltransferase subfamily 4-like N-terminal" evidence="2">
    <location>
        <begin position="17"/>
        <end position="179"/>
    </location>
</feature>
<dbReference type="Pfam" id="PF13439">
    <property type="entry name" value="Glyco_transf_4"/>
    <property type="match status" value="1"/>
</dbReference>
<evidence type="ECO:0000313" key="4">
    <source>
        <dbReference type="Proteomes" id="UP001205748"/>
    </source>
</evidence>
<evidence type="ECO:0000259" key="2">
    <source>
        <dbReference type="Pfam" id="PF13439"/>
    </source>
</evidence>
<evidence type="ECO:0000259" key="1">
    <source>
        <dbReference type="Pfam" id="PF00534"/>
    </source>
</evidence>
<keyword evidence="4" id="KW-1185">Reference proteome</keyword>
<comment type="caution">
    <text evidence="3">The sequence shown here is derived from an EMBL/GenBank/DDBJ whole genome shotgun (WGS) entry which is preliminary data.</text>
</comment>
<dbReference type="Pfam" id="PF00534">
    <property type="entry name" value="Glycos_transf_1"/>
    <property type="match status" value="1"/>
</dbReference>
<dbReference type="EMBL" id="JANKAS010000018">
    <property type="protein sequence ID" value="MCR1900059.1"/>
    <property type="molecule type" value="Genomic_DNA"/>
</dbReference>